<name>A0A7U2MPK8_ASPFN</name>
<accession>A0A7U2MPK8</accession>
<dbReference type="EMBL" id="CP044619">
    <property type="protein sequence ID" value="QRD87503.1"/>
    <property type="molecule type" value="Genomic_DNA"/>
</dbReference>
<keyword evidence="2" id="KW-1185">Reference proteome</keyword>
<evidence type="ECO:0000313" key="2">
    <source>
        <dbReference type="Proteomes" id="UP000596276"/>
    </source>
</evidence>
<dbReference type="Proteomes" id="UP000596276">
    <property type="component" value="Chromosome 1"/>
</dbReference>
<dbReference type="AlphaFoldDB" id="A0A7U2MPK8"/>
<evidence type="ECO:0000313" key="1">
    <source>
        <dbReference type="EMBL" id="QRD87503.1"/>
    </source>
</evidence>
<sequence>MLVLLLSADVGGVIIDVITGGCDTEILRCFSFATNEIIALTGIILGVMIDQRKNISDKL</sequence>
<proteinExistence type="predicted"/>
<gene>
    <name evidence="1" type="ORF">F9C07_482</name>
</gene>
<protein>
    <submittedName>
        <fullName evidence="1">Uncharacterized protein</fullName>
    </submittedName>
</protein>
<dbReference type="VEuPathDB" id="FungiDB:F9C07_482"/>
<reference evidence="2" key="1">
    <citation type="journal article" date="2021" name="G3 (Bethesda)">
        <title>Chromosome assembled and annotated genome sequence of Aspergillus flavus NRRL 3357.</title>
        <authorList>
            <person name="Skerker J.M."/>
            <person name="Pianalto K.M."/>
            <person name="Mondo S.J."/>
            <person name="Yang K."/>
            <person name="Arkin A.P."/>
            <person name="Keller N.P."/>
            <person name="Grigoriev I.V."/>
            <person name="Louise Glass N.L."/>
        </authorList>
    </citation>
    <scope>NUCLEOTIDE SEQUENCE [LARGE SCALE GENOMIC DNA]</scope>
    <source>
        <strain evidence="2">ATCC 200026 / FGSC A1120 / IAM 13836 / NRRL 3357 / JCM 12722 / SRRC 167</strain>
    </source>
</reference>
<organism evidence="1 2">
    <name type="scientific">Aspergillus flavus (strain ATCC 200026 / FGSC A1120 / IAM 13836 / NRRL 3357 / JCM 12722 / SRRC 167)</name>
    <dbReference type="NCBI Taxonomy" id="332952"/>
    <lineage>
        <taxon>Eukaryota</taxon>
        <taxon>Fungi</taxon>
        <taxon>Dikarya</taxon>
        <taxon>Ascomycota</taxon>
        <taxon>Pezizomycotina</taxon>
        <taxon>Eurotiomycetes</taxon>
        <taxon>Eurotiomycetidae</taxon>
        <taxon>Eurotiales</taxon>
        <taxon>Aspergillaceae</taxon>
        <taxon>Aspergillus</taxon>
        <taxon>Aspergillus subgen. Circumdati</taxon>
    </lineage>
</organism>